<dbReference type="FunFam" id="3.30.70.2570:FF:000001">
    <property type="entry name" value="Translation factor GUF1, mitochondrial"/>
    <property type="match status" value="1"/>
</dbReference>
<feature type="region of interest" description="Disordered" evidence="13">
    <location>
        <begin position="93"/>
        <end position="120"/>
    </location>
</feature>
<dbReference type="CDD" id="cd16260">
    <property type="entry name" value="EF4_III"/>
    <property type="match status" value="1"/>
</dbReference>
<dbReference type="Gene3D" id="3.30.70.240">
    <property type="match status" value="1"/>
</dbReference>
<keyword evidence="16" id="KW-1185">Reference proteome</keyword>
<dbReference type="FunFam" id="3.40.50.300:FF:000078">
    <property type="entry name" value="Elongation factor 4"/>
    <property type="match status" value="1"/>
</dbReference>
<dbReference type="CDD" id="cd03709">
    <property type="entry name" value="lepA_C"/>
    <property type="match status" value="1"/>
</dbReference>
<dbReference type="GO" id="GO:0003746">
    <property type="term" value="F:translation elongation factor activity"/>
    <property type="evidence" value="ECO:0007669"/>
    <property type="project" value="UniProtKB-UniRule"/>
</dbReference>
<dbReference type="Gene3D" id="3.40.50.300">
    <property type="entry name" value="P-loop containing nucleotide triphosphate hydrolases"/>
    <property type="match status" value="1"/>
</dbReference>
<keyword evidence="3 12" id="KW-0547">Nucleotide-binding</keyword>
<evidence type="ECO:0000256" key="12">
    <source>
        <dbReference type="HAMAP-Rule" id="MF_00071"/>
    </source>
</evidence>
<evidence type="ECO:0000256" key="6">
    <source>
        <dbReference type="ARBA" id="ARBA00023134"/>
    </source>
</evidence>
<organism evidence="15 16">
    <name type="scientific">Serinicoccus hydrothermalis</name>
    <dbReference type="NCBI Taxonomy" id="1758689"/>
    <lineage>
        <taxon>Bacteria</taxon>
        <taxon>Bacillati</taxon>
        <taxon>Actinomycetota</taxon>
        <taxon>Actinomycetes</taxon>
        <taxon>Micrococcales</taxon>
        <taxon>Ornithinimicrobiaceae</taxon>
        <taxon>Serinicoccus</taxon>
    </lineage>
</organism>
<dbReference type="EC" id="3.6.5.n1" evidence="11 12"/>
<dbReference type="PROSITE" id="PS51722">
    <property type="entry name" value="G_TR_2"/>
    <property type="match status" value="1"/>
</dbReference>
<gene>
    <name evidence="12" type="primary">lepA</name>
    <name evidence="15" type="ORF">SGUI_0056</name>
</gene>
<reference evidence="15 16" key="1">
    <citation type="submission" date="2016-03" db="EMBL/GenBank/DDBJ databases">
        <title>Shallow-sea hydrothermal system.</title>
        <authorList>
            <person name="Tang K."/>
        </authorList>
    </citation>
    <scope>NUCLEOTIDE SEQUENCE [LARGE SCALE GENOMIC DNA]</scope>
    <source>
        <strain evidence="15 16">JLT9</strain>
    </source>
</reference>
<dbReference type="InterPro" id="IPR038363">
    <property type="entry name" value="LepA_C_sf"/>
</dbReference>
<dbReference type="InterPro" id="IPR035647">
    <property type="entry name" value="EFG_III/V"/>
</dbReference>
<dbReference type="Gene3D" id="3.30.70.2570">
    <property type="entry name" value="Elongation factor 4, C-terminal domain"/>
    <property type="match status" value="1"/>
</dbReference>
<dbReference type="InterPro" id="IPR005225">
    <property type="entry name" value="Small_GTP-bd"/>
</dbReference>
<dbReference type="GO" id="GO:0005886">
    <property type="term" value="C:plasma membrane"/>
    <property type="evidence" value="ECO:0007669"/>
    <property type="project" value="UniProtKB-SubCell"/>
</dbReference>
<dbReference type="GO" id="GO:0005525">
    <property type="term" value="F:GTP binding"/>
    <property type="evidence" value="ECO:0007669"/>
    <property type="project" value="UniProtKB-UniRule"/>
</dbReference>
<dbReference type="HAMAP" id="MF_00071">
    <property type="entry name" value="LepA"/>
    <property type="match status" value="1"/>
</dbReference>
<dbReference type="Pfam" id="PF03144">
    <property type="entry name" value="GTP_EFTU_D2"/>
    <property type="match status" value="1"/>
</dbReference>
<comment type="similarity">
    <text evidence="1 12">Belongs to the TRAFAC class translation factor GTPase superfamily. Classic translation factor GTPase family. LepA subfamily.</text>
</comment>
<keyword evidence="4 12" id="KW-0378">Hydrolase</keyword>
<dbReference type="Pfam" id="PF00679">
    <property type="entry name" value="EFG_C"/>
    <property type="match status" value="1"/>
</dbReference>
<dbReference type="InterPro" id="IPR031157">
    <property type="entry name" value="G_TR_CS"/>
</dbReference>
<dbReference type="InterPro" id="IPR006297">
    <property type="entry name" value="EF-4"/>
</dbReference>
<dbReference type="KEGG" id="serj:SGUI_0056"/>
<dbReference type="OrthoDB" id="9801472at2"/>
<dbReference type="GO" id="GO:0045727">
    <property type="term" value="P:positive regulation of translation"/>
    <property type="evidence" value="ECO:0007669"/>
    <property type="project" value="UniProtKB-UniRule"/>
</dbReference>
<evidence type="ECO:0000259" key="14">
    <source>
        <dbReference type="PROSITE" id="PS51722"/>
    </source>
</evidence>
<dbReference type="CDD" id="cd01890">
    <property type="entry name" value="LepA"/>
    <property type="match status" value="1"/>
</dbReference>
<comment type="catalytic activity">
    <reaction evidence="8 12">
        <text>GTP + H2O = GDP + phosphate + H(+)</text>
        <dbReference type="Rhea" id="RHEA:19669"/>
        <dbReference type="ChEBI" id="CHEBI:15377"/>
        <dbReference type="ChEBI" id="CHEBI:15378"/>
        <dbReference type="ChEBI" id="CHEBI:37565"/>
        <dbReference type="ChEBI" id="CHEBI:43474"/>
        <dbReference type="ChEBI" id="CHEBI:58189"/>
        <dbReference type="EC" id="3.6.5.n1"/>
    </reaction>
</comment>
<dbReference type="SUPFAM" id="SSF50447">
    <property type="entry name" value="Translation proteins"/>
    <property type="match status" value="1"/>
</dbReference>
<dbReference type="AlphaFoldDB" id="A0A1B1N7P1"/>
<dbReference type="InterPro" id="IPR035654">
    <property type="entry name" value="LepA_IV"/>
</dbReference>
<evidence type="ECO:0000256" key="11">
    <source>
        <dbReference type="ARBA" id="ARBA00066744"/>
    </source>
</evidence>
<dbReference type="Pfam" id="PF00009">
    <property type="entry name" value="GTP_EFTU"/>
    <property type="match status" value="1"/>
</dbReference>
<evidence type="ECO:0000256" key="13">
    <source>
        <dbReference type="SAM" id="MobiDB-lite"/>
    </source>
</evidence>
<dbReference type="SMART" id="SM00838">
    <property type="entry name" value="EFG_C"/>
    <property type="match status" value="1"/>
</dbReference>
<dbReference type="FunFam" id="3.30.70.870:FF:000004">
    <property type="entry name" value="Translation factor GUF1, mitochondrial"/>
    <property type="match status" value="1"/>
</dbReference>
<evidence type="ECO:0000256" key="8">
    <source>
        <dbReference type="ARBA" id="ARBA00050293"/>
    </source>
</evidence>
<accession>A0A1B1N7P1</accession>
<keyword evidence="5 12" id="KW-0648">Protein biosynthesis</keyword>
<dbReference type="NCBIfam" id="TIGR01393">
    <property type="entry name" value="lepA"/>
    <property type="match status" value="1"/>
</dbReference>
<evidence type="ECO:0000256" key="10">
    <source>
        <dbReference type="ARBA" id="ARBA00061052"/>
    </source>
</evidence>
<dbReference type="Pfam" id="PF06421">
    <property type="entry name" value="LepA_C"/>
    <property type="match status" value="1"/>
</dbReference>
<sequence>MGDWRAYPRPCDPADEVPALSPLARPDTVPQPAATPPEVIRNFCIIAHIDHGKSTLADRMLQVTGVVDQRQMRAQYLDRMDIERERGITIKSQAVRMPWTATQEPGPRSSGSERPQGAPSRERTYVLNMIDTPGHVDFTYEVSRSLAACEGAVLLVDAAQGIEAQTLANLYLAMENDLVIIPVLNKIDLPSAQPEKYAEEIAGLIGCDPQDVLRVSGKTGEGVPELLDRIVDEIPAPVGDAQAPARAMIFDSVYDTYRGVVTYVRVVDGSLSPRERIAMMSTKATHELLEIGAISPEPAATKGLGVGEVGYLITGVKDVRQSKVGDTVTGERRQATKALGGYKDPRPMVFSGLYPIDGSDYPILRDALDKLKLNDAALVYEPETSGALGFGFRVGFLGMLHLEIVRERLEREFNLDLISTLPNVSYDVLLDDGTEIEVTNPSEFPAGKIASITEPVVRGTVLAPSEFIGAIMELCQSRRGTLLGMDYLSPERVELRYTLPLAEIVFDFFDALKSRTRGYASLDYEPSGTQEADLVKVDILLQGDTVDAFSAIVHRDKAYAYGVQMAGKLKELIPRQQFEVPVQAAIGSRVIARETIRAIRKDVLAKCYGGDISRKRKLLEKQKEGKKRMKMVGSVEVPQEAFIAALSQDGSVAEPAKSKK</sequence>
<dbReference type="Proteomes" id="UP000092482">
    <property type="component" value="Chromosome"/>
</dbReference>
<dbReference type="InterPro" id="IPR009000">
    <property type="entry name" value="Transl_B-barrel_sf"/>
</dbReference>
<name>A0A1B1N7P1_9MICO</name>
<dbReference type="InterPro" id="IPR000795">
    <property type="entry name" value="T_Tr_GTP-bd_dom"/>
</dbReference>
<feature type="domain" description="Tr-type G" evidence="14">
    <location>
        <begin position="38"/>
        <end position="238"/>
    </location>
</feature>
<dbReference type="NCBIfam" id="TIGR00231">
    <property type="entry name" value="small_GTP"/>
    <property type="match status" value="1"/>
</dbReference>
<dbReference type="Gene3D" id="2.40.30.10">
    <property type="entry name" value="Translation factors"/>
    <property type="match status" value="1"/>
</dbReference>
<dbReference type="PRINTS" id="PR00315">
    <property type="entry name" value="ELONGATNFCT"/>
</dbReference>
<dbReference type="InterPro" id="IPR004161">
    <property type="entry name" value="EFTu-like_2"/>
</dbReference>
<dbReference type="SUPFAM" id="SSF54980">
    <property type="entry name" value="EF-G C-terminal domain-like"/>
    <property type="match status" value="2"/>
</dbReference>
<comment type="function">
    <text evidence="9 12">Required for accurate and efficient protein synthesis under certain stress conditions. May act as a fidelity factor of the translation reaction, by catalyzing a one-codon backward translocation of tRNAs on improperly translocated ribosomes. Back-translocation proceeds from a post-translocation (POST) complex to a pre-translocation (PRE) complex, thus giving elongation factor G a second chance to translocate the tRNAs correctly. Binds to ribosomes in a GTP-dependent manner.</text>
</comment>
<feature type="binding site" evidence="12">
    <location>
        <begin position="50"/>
        <end position="55"/>
    </location>
    <ligand>
        <name>GTP</name>
        <dbReference type="ChEBI" id="CHEBI:37565"/>
    </ligand>
</feature>
<comment type="similarity">
    <text evidence="10">Belongs to the GTP-binding elongation factor family. LepA subfamily.</text>
</comment>
<feature type="region of interest" description="Disordered" evidence="13">
    <location>
        <begin position="1"/>
        <end position="31"/>
    </location>
</feature>
<dbReference type="PANTHER" id="PTHR43512:SF4">
    <property type="entry name" value="TRANSLATION FACTOR GUF1 HOMOLOG, CHLOROPLASTIC"/>
    <property type="match status" value="1"/>
</dbReference>
<keyword evidence="2 12" id="KW-1003">Cell membrane</keyword>
<evidence type="ECO:0000256" key="4">
    <source>
        <dbReference type="ARBA" id="ARBA00022801"/>
    </source>
</evidence>
<dbReference type="CDD" id="cd03699">
    <property type="entry name" value="EF4_II"/>
    <property type="match status" value="1"/>
</dbReference>
<dbReference type="GO" id="GO:0003924">
    <property type="term" value="F:GTPase activity"/>
    <property type="evidence" value="ECO:0007669"/>
    <property type="project" value="UniProtKB-UniRule"/>
</dbReference>
<keyword evidence="15" id="KW-0251">Elongation factor</keyword>
<evidence type="ECO:0000256" key="7">
    <source>
        <dbReference type="ARBA" id="ARBA00023136"/>
    </source>
</evidence>
<dbReference type="InterPro" id="IPR027417">
    <property type="entry name" value="P-loop_NTPase"/>
</dbReference>
<protein>
    <recommendedName>
        <fullName evidence="11 12">Elongation factor 4</fullName>
        <shortName evidence="12">EF-4</shortName>
        <ecNumber evidence="11 12">3.6.5.n1</ecNumber>
    </recommendedName>
    <alternativeName>
        <fullName evidence="12">Ribosomal back-translocase LepA</fullName>
    </alternativeName>
</protein>
<evidence type="ECO:0000313" key="15">
    <source>
        <dbReference type="EMBL" id="ANS77452.1"/>
    </source>
</evidence>
<dbReference type="SUPFAM" id="SSF52540">
    <property type="entry name" value="P-loop containing nucleoside triphosphate hydrolases"/>
    <property type="match status" value="1"/>
</dbReference>
<proteinExistence type="inferred from homology"/>
<keyword evidence="6 12" id="KW-0342">GTP-binding</keyword>
<comment type="subcellular location">
    <subcellularLocation>
        <location evidence="12">Cell membrane</location>
        <topology evidence="12">Peripheral membrane protein</topology>
        <orientation evidence="12">Cytoplasmic side</orientation>
    </subcellularLocation>
</comment>
<evidence type="ECO:0000256" key="1">
    <source>
        <dbReference type="ARBA" id="ARBA00005454"/>
    </source>
</evidence>
<dbReference type="Gene3D" id="3.30.70.870">
    <property type="entry name" value="Elongation Factor G (Translational Gtpase), domain 3"/>
    <property type="match status" value="1"/>
</dbReference>
<dbReference type="EMBL" id="CP014989">
    <property type="protein sequence ID" value="ANS77452.1"/>
    <property type="molecule type" value="Genomic_DNA"/>
</dbReference>
<feature type="binding site" evidence="12">
    <location>
        <begin position="185"/>
        <end position="188"/>
    </location>
    <ligand>
        <name>GTP</name>
        <dbReference type="ChEBI" id="CHEBI:37565"/>
    </ligand>
</feature>
<dbReference type="InterPro" id="IPR000640">
    <property type="entry name" value="EFG_V-like"/>
</dbReference>
<dbReference type="STRING" id="1758689.SGUI_0056"/>
<dbReference type="GO" id="GO:0043022">
    <property type="term" value="F:ribosome binding"/>
    <property type="evidence" value="ECO:0007669"/>
    <property type="project" value="UniProtKB-UniRule"/>
</dbReference>
<evidence type="ECO:0000256" key="3">
    <source>
        <dbReference type="ARBA" id="ARBA00022741"/>
    </source>
</evidence>
<dbReference type="FunFam" id="3.30.70.240:FF:000007">
    <property type="entry name" value="Translation factor GUF1, mitochondrial"/>
    <property type="match status" value="1"/>
</dbReference>
<evidence type="ECO:0000256" key="9">
    <source>
        <dbReference type="ARBA" id="ARBA00057626"/>
    </source>
</evidence>
<dbReference type="FunFam" id="2.40.30.10:FF:000015">
    <property type="entry name" value="Translation factor GUF1, mitochondrial"/>
    <property type="match status" value="1"/>
</dbReference>
<dbReference type="PATRIC" id="fig|1758689.4.peg.57"/>
<keyword evidence="7 12" id="KW-0472">Membrane</keyword>
<evidence type="ECO:0000256" key="5">
    <source>
        <dbReference type="ARBA" id="ARBA00022917"/>
    </source>
</evidence>
<evidence type="ECO:0000256" key="2">
    <source>
        <dbReference type="ARBA" id="ARBA00022475"/>
    </source>
</evidence>
<dbReference type="PROSITE" id="PS00301">
    <property type="entry name" value="G_TR_1"/>
    <property type="match status" value="1"/>
</dbReference>
<evidence type="ECO:0000313" key="16">
    <source>
        <dbReference type="Proteomes" id="UP000092482"/>
    </source>
</evidence>
<dbReference type="PANTHER" id="PTHR43512">
    <property type="entry name" value="TRANSLATION FACTOR GUF1-RELATED"/>
    <property type="match status" value="1"/>
</dbReference>
<dbReference type="InterPro" id="IPR013842">
    <property type="entry name" value="LepA_CTD"/>
</dbReference>